<evidence type="ECO:0000313" key="3">
    <source>
        <dbReference type="Proteomes" id="UP000319499"/>
    </source>
</evidence>
<dbReference type="AlphaFoldDB" id="A0A563DKX6"/>
<dbReference type="EMBL" id="SELH01000011">
    <property type="protein sequence ID" value="TWP30672.1"/>
    <property type="molecule type" value="Genomic_DNA"/>
</dbReference>
<evidence type="ECO:0000259" key="1">
    <source>
        <dbReference type="Pfam" id="PF14129"/>
    </source>
</evidence>
<feature type="domain" description="DUF4296" evidence="1">
    <location>
        <begin position="24"/>
        <end position="105"/>
    </location>
</feature>
<keyword evidence="3" id="KW-1185">Reference proteome</keyword>
<dbReference type="Proteomes" id="UP000319499">
    <property type="component" value="Unassembled WGS sequence"/>
</dbReference>
<name>A0A563DKX6_9FLAO</name>
<accession>A0A563DKX6</accession>
<dbReference type="InterPro" id="IPR025381">
    <property type="entry name" value="DUF4296"/>
</dbReference>
<dbReference type="RefSeq" id="WP_146261278.1">
    <property type="nucleotide sequence ID" value="NZ_SELG01000027.1"/>
</dbReference>
<dbReference type="Pfam" id="PF14129">
    <property type="entry name" value="DUF4296"/>
    <property type="match status" value="1"/>
</dbReference>
<protein>
    <submittedName>
        <fullName evidence="2">DUF4296 domain-containing protein</fullName>
    </submittedName>
</protein>
<reference evidence="2 3" key="1">
    <citation type="submission" date="2019-02" db="EMBL/GenBank/DDBJ databases">
        <title>Apibacter muscae sp. nov.: a novel member of the house fly microbiota.</title>
        <authorList>
            <person name="Park R."/>
        </authorList>
    </citation>
    <scope>NUCLEOTIDE SEQUENCE [LARGE SCALE GENOMIC DNA]</scope>
    <source>
        <strain evidence="2 3">AL1</strain>
    </source>
</reference>
<dbReference type="OrthoDB" id="1525222at2"/>
<gene>
    <name evidence="2" type="ORF">ETU09_01330</name>
</gene>
<comment type="caution">
    <text evidence="2">The sequence shown here is derived from an EMBL/GenBank/DDBJ whole genome shotgun (WGS) entry which is preliminary data.</text>
</comment>
<proteinExistence type="predicted"/>
<sequence length="115" mass="13834">MRRFFFLILFCLVILSCQQTVKKPKNLLSKEEMISILTDIYLYKQNINSSVPLDKDKTFETYVSIFKINNTSKEQFQESYQYYYVNSTTLQNIYEEVLKNLKNKLDKNQQSLLKY</sequence>
<evidence type="ECO:0000313" key="2">
    <source>
        <dbReference type="EMBL" id="TWP30672.1"/>
    </source>
</evidence>
<organism evidence="2 3">
    <name type="scientific">Apibacter muscae</name>
    <dbReference type="NCBI Taxonomy" id="2509004"/>
    <lineage>
        <taxon>Bacteria</taxon>
        <taxon>Pseudomonadati</taxon>
        <taxon>Bacteroidota</taxon>
        <taxon>Flavobacteriia</taxon>
        <taxon>Flavobacteriales</taxon>
        <taxon>Weeksellaceae</taxon>
        <taxon>Apibacter</taxon>
    </lineage>
</organism>
<dbReference type="PROSITE" id="PS51257">
    <property type="entry name" value="PROKAR_LIPOPROTEIN"/>
    <property type="match status" value="1"/>
</dbReference>